<name>A0AAV4ULU7_CAEEX</name>
<proteinExistence type="predicted"/>
<dbReference type="AlphaFoldDB" id="A0AAV4ULU7"/>
<evidence type="ECO:0000313" key="2">
    <source>
        <dbReference type="Proteomes" id="UP001054945"/>
    </source>
</evidence>
<keyword evidence="2" id="KW-1185">Reference proteome</keyword>
<sequence>MPSNKRNDLKNCGMSKYSWCVAGCKKAATAIIAKKPSGKIPKRKQVTRVNWMNYWFKRISSGAFSLSPVLPTTAIVSDPFNFLRPQLWNVRSSDFLKV</sequence>
<gene>
    <name evidence="1" type="ORF">CEXT_256211</name>
</gene>
<dbReference type="Proteomes" id="UP001054945">
    <property type="component" value="Unassembled WGS sequence"/>
</dbReference>
<accession>A0AAV4ULU7</accession>
<organism evidence="1 2">
    <name type="scientific">Caerostris extrusa</name>
    <name type="common">Bark spider</name>
    <name type="synonym">Caerostris bankana</name>
    <dbReference type="NCBI Taxonomy" id="172846"/>
    <lineage>
        <taxon>Eukaryota</taxon>
        <taxon>Metazoa</taxon>
        <taxon>Ecdysozoa</taxon>
        <taxon>Arthropoda</taxon>
        <taxon>Chelicerata</taxon>
        <taxon>Arachnida</taxon>
        <taxon>Araneae</taxon>
        <taxon>Araneomorphae</taxon>
        <taxon>Entelegynae</taxon>
        <taxon>Araneoidea</taxon>
        <taxon>Araneidae</taxon>
        <taxon>Caerostris</taxon>
    </lineage>
</organism>
<evidence type="ECO:0000313" key="1">
    <source>
        <dbReference type="EMBL" id="GIY58749.1"/>
    </source>
</evidence>
<dbReference type="EMBL" id="BPLR01013100">
    <property type="protein sequence ID" value="GIY58749.1"/>
    <property type="molecule type" value="Genomic_DNA"/>
</dbReference>
<protein>
    <submittedName>
        <fullName evidence="1">Uncharacterized protein</fullName>
    </submittedName>
</protein>
<reference evidence="1 2" key="1">
    <citation type="submission" date="2021-06" db="EMBL/GenBank/DDBJ databases">
        <title>Caerostris extrusa draft genome.</title>
        <authorList>
            <person name="Kono N."/>
            <person name="Arakawa K."/>
        </authorList>
    </citation>
    <scope>NUCLEOTIDE SEQUENCE [LARGE SCALE GENOMIC DNA]</scope>
</reference>
<comment type="caution">
    <text evidence="1">The sequence shown here is derived from an EMBL/GenBank/DDBJ whole genome shotgun (WGS) entry which is preliminary data.</text>
</comment>